<keyword evidence="4 7" id="KW-0378">Hydrolase</keyword>
<evidence type="ECO:0000313" key="11">
    <source>
        <dbReference type="Proteomes" id="UP000596660"/>
    </source>
</evidence>
<dbReference type="EC" id="3.1.1.11" evidence="7"/>
<name>A0A803MF96_CHEQI</name>
<dbReference type="InterPro" id="IPR000070">
    <property type="entry name" value="Pectinesterase_cat"/>
</dbReference>
<keyword evidence="5 7" id="KW-0063">Aspartyl esterase</keyword>
<feature type="transmembrane region" description="Helical" evidence="8">
    <location>
        <begin position="20"/>
        <end position="40"/>
    </location>
</feature>
<comment type="similarity">
    <text evidence="3">In the C-terminal section; belongs to the pectinesterase family.</text>
</comment>
<feature type="domain" description="Pectinesterase inhibitor" evidence="9">
    <location>
        <begin position="60"/>
        <end position="219"/>
    </location>
</feature>
<dbReference type="EnsemblPlants" id="AUR62028314-RA">
    <property type="protein sequence ID" value="AUR62028314-RA:cds"/>
    <property type="gene ID" value="AUR62028314"/>
</dbReference>
<keyword evidence="11" id="KW-1185">Reference proteome</keyword>
<dbReference type="InterPro" id="IPR006501">
    <property type="entry name" value="Pectinesterase_inhib_dom"/>
</dbReference>
<dbReference type="OMA" id="ACTNTLY"/>
<dbReference type="Proteomes" id="UP000596660">
    <property type="component" value="Unplaced"/>
</dbReference>
<dbReference type="Pfam" id="PF04043">
    <property type="entry name" value="PMEI"/>
    <property type="match status" value="1"/>
</dbReference>
<evidence type="ECO:0000256" key="7">
    <source>
        <dbReference type="RuleBase" id="RU000589"/>
    </source>
</evidence>
<proteinExistence type="inferred from homology"/>
<dbReference type="InterPro" id="IPR012334">
    <property type="entry name" value="Pectin_lyas_fold"/>
</dbReference>
<dbReference type="GO" id="GO:0042545">
    <property type="term" value="P:cell wall modification"/>
    <property type="evidence" value="ECO:0007669"/>
    <property type="project" value="UniProtKB-UniRule"/>
</dbReference>
<dbReference type="InterPro" id="IPR033131">
    <property type="entry name" value="Pectinesterase_Asp_AS"/>
</dbReference>
<dbReference type="SMR" id="A0A803MF96"/>
<comment type="catalytic activity">
    <reaction evidence="7">
        <text>[(1-&gt;4)-alpha-D-galacturonosyl methyl ester](n) + n H2O = [(1-&gt;4)-alpha-D-galacturonosyl](n) + n methanol + n H(+)</text>
        <dbReference type="Rhea" id="RHEA:22380"/>
        <dbReference type="Rhea" id="RHEA-COMP:14570"/>
        <dbReference type="Rhea" id="RHEA-COMP:14573"/>
        <dbReference type="ChEBI" id="CHEBI:15377"/>
        <dbReference type="ChEBI" id="CHEBI:15378"/>
        <dbReference type="ChEBI" id="CHEBI:17790"/>
        <dbReference type="ChEBI" id="CHEBI:140522"/>
        <dbReference type="ChEBI" id="CHEBI:140523"/>
        <dbReference type="EC" id="3.1.1.11"/>
    </reaction>
</comment>
<dbReference type="InterPro" id="IPR035513">
    <property type="entry name" value="Invertase/methylesterase_inhib"/>
</dbReference>
<evidence type="ECO:0000256" key="2">
    <source>
        <dbReference type="ARBA" id="ARBA00006027"/>
    </source>
</evidence>
<dbReference type="SUPFAM" id="SSF51126">
    <property type="entry name" value="Pectin lyase-like"/>
    <property type="match status" value="1"/>
</dbReference>
<evidence type="ECO:0000256" key="5">
    <source>
        <dbReference type="ARBA" id="ARBA00023085"/>
    </source>
</evidence>
<comment type="pathway">
    <text evidence="1 7">Glycan metabolism; pectin degradation; 2-dehydro-3-deoxy-D-gluconate from pectin: step 1/5.</text>
</comment>
<organism evidence="10 11">
    <name type="scientific">Chenopodium quinoa</name>
    <name type="common">Quinoa</name>
    <dbReference type="NCBI Taxonomy" id="63459"/>
    <lineage>
        <taxon>Eukaryota</taxon>
        <taxon>Viridiplantae</taxon>
        <taxon>Streptophyta</taxon>
        <taxon>Embryophyta</taxon>
        <taxon>Tracheophyta</taxon>
        <taxon>Spermatophyta</taxon>
        <taxon>Magnoliopsida</taxon>
        <taxon>eudicotyledons</taxon>
        <taxon>Gunneridae</taxon>
        <taxon>Pentapetalae</taxon>
        <taxon>Caryophyllales</taxon>
        <taxon>Chenopodiaceae</taxon>
        <taxon>Chenopodioideae</taxon>
        <taxon>Atripliceae</taxon>
        <taxon>Chenopodium</taxon>
    </lineage>
</organism>
<dbReference type="PROSITE" id="PS00503">
    <property type="entry name" value="PECTINESTERASE_2"/>
    <property type="match status" value="1"/>
</dbReference>
<dbReference type="AlphaFoldDB" id="A0A803MF96"/>
<keyword evidence="8" id="KW-0472">Membrane</keyword>
<comment type="similarity">
    <text evidence="2">In the N-terminal section; belongs to the PMEI family.</text>
</comment>
<dbReference type="UniPathway" id="UPA00545">
    <property type="reaction ID" value="UER00823"/>
</dbReference>
<keyword evidence="8" id="KW-1133">Transmembrane helix</keyword>
<evidence type="ECO:0000256" key="1">
    <source>
        <dbReference type="ARBA" id="ARBA00005184"/>
    </source>
</evidence>
<reference evidence="10" key="1">
    <citation type="journal article" date="2017" name="Nature">
        <title>The genome of Chenopodium quinoa.</title>
        <authorList>
            <person name="Jarvis D.E."/>
            <person name="Ho Y.S."/>
            <person name="Lightfoot D.J."/>
            <person name="Schmoeckel S.M."/>
            <person name="Li B."/>
            <person name="Borm T.J.A."/>
            <person name="Ohyanagi H."/>
            <person name="Mineta K."/>
            <person name="Michell C.T."/>
            <person name="Saber N."/>
            <person name="Kharbatia N.M."/>
            <person name="Rupper R.R."/>
            <person name="Sharp A.R."/>
            <person name="Dally N."/>
            <person name="Boughton B.A."/>
            <person name="Woo Y.H."/>
            <person name="Gao G."/>
            <person name="Schijlen E.G.W.M."/>
            <person name="Guo X."/>
            <person name="Momin A.A."/>
            <person name="Negrao S."/>
            <person name="Al-Babili S."/>
            <person name="Gehring C."/>
            <person name="Roessner U."/>
            <person name="Jung C."/>
            <person name="Murphy K."/>
            <person name="Arold S.T."/>
            <person name="Gojobori T."/>
            <person name="van der Linden C.G."/>
            <person name="van Loo E.N."/>
            <person name="Jellen E.N."/>
            <person name="Maughan P.J."/>
            <person name="Tester M."/>
        </authorList>
    </citation>
    <scope>NUCLEOTIDE SEQUENCE [LARGE SCALE GENOMIC DNA]</scope>
    <source>
        <strain evidence="10">cv. PI 614886</strain>
    </source>
</reference>
<evidence type="ECO:0000259" key="9">
    <source>
        <dbReference type="SMART" id="SM00856"/>
    </source>
</evidence>
<dbReference type="GO" id="GO:0045490">
    <property type="term" value="P:pectin catabolic process"/>
    <property type="evidence" value="ECO:0007669"/>
    <property type="project" value="UniProtKB-UniRule"/>
</dbReference>
<keyword evidence="8" id="KW-0812">Transmembrane</keyword>
<dbReference type="SMART" id="SM00856">
    <property type="entry name" value="PMEI"/>
    <property type="match status" value="1"/>
</dbReference>
<dbReference type="CDD" id="cd15798">
    <property type="entry name" value="PMEI-like_3"/>
    <property type="match status" value="1"/>
</dbReference>
<reference evidence="10" key="2">
    <citation type="submission" date="2021-03" db="UniProtKB">
        <authorList>
            <consortium name="EnsemblPlants"/>
        </authorList>
    </citation>
    <scope>IDENTIFICATION</scope>
</reference>
<dbReference type="Gene3D" id="2.160.20.10">
    <property type="entry name" value="Single-stranded right-handed beta-helix, Pectin lyase-like"/>
    <property type="match status" value="1"/>
</dbReference>
<evidence type="ECO:0000256" key="3">
    <source>
        <dbReference type="ARBA" id="ARBA00007786"/>
    </source>
</evidence>
<dbReference type="InterPro" id="IPR011050">
    <property type="entry name" value="Pectin_lyase_fold/virulence"/>
</dbReference>
<feature type="active site" evidence="6">
    <location>
        <position position="424"/>
    </location>
</feature>
<dbReference type="FunFam" id="2.160.20.10:FF:000001">
    <property type="entry name" value="Pectinesterase"/>
    <property type="match status" value="1"/>
</dbReference>
<evidence type="ECO:0000256" key="6">
    <source>
        <dbReference type="PROSITE-ProRule" id="PRU10040"/>
    </source>
</evidence>
<evidence type="ECO:0000313" key="10">
    <source>
        <dbReference type="EnsemblPlants" id="AUR62028314-RA:cds"/>
    </source>
</evidence>
<accession>A0A803MF96</accession>
<protein>
    <recommendedName>
        <fullName evidence="7">Pectinesterase</fullName>
        <ecNumber evidence="7">3.1.1.11</ecNumber>
    </recommendedName>
</protein>
<dbReference type="Gene3D" id="1.20.140.40">
    <property type="entry name" value="Invertase/pectin methylesterase inhibitor family protein"/>
    <property type="match status" value="1"/>
</dbReference>
<dbReference type="GO" id="GO:0030599">
    <property type="term" value="F:pectinesterase activity"/>
    <property type="evidence" value="ECO:0007669"/>
    <property type="project" value="UniProtKB-UniRule"/>
</dbReference>
<dbReference type="NCBIfam" id="TIGR01614">
    <property type="entry name" value="PME_inhib"/>
    <property type="match status" value="1"/>
</dbReference>
<sequence>MGETTATTIKNSTAKTQNRVIFCLFYFMLCIITLSAIFLLSKPDSKIQETSQTPTNQLNSLNPIIKSACSSTFYPSLCLSIVSFSHFTTLDRFLEASINHTIGLVSSSQPEIVDFFVRQLLNSQEKTAFNDCLDMLDQTLYELGQAMDNLRSSFGVFRPYYGDLKTLLSAAMTNENTCIDGFSDLEGIESKFHQKKGLRIYLEMKLKPIVQMISNILAIVKHMEESIKQEKDDQLLLDNYKQYYSSVQRSKTGFPPWMSKRERRMMGRRNYRIKPNVVVASDGSGNYTTIGEAIKMAPNMSSSRYVIKIKAGIYKENLEIPRNKMNVMFFGSGINSTVISGNRSIVDGYSTFTSATLTVIGDRFLARDLTVENTASPEMYQAVAIRVTSNSAFFRCNFTSNQDTLYAHSLRQFYRECIIQGTIDFIFGNAAAIFHNCQILARKPIYGQSNMITAQSREDPNQNTGFSLSNCTISAAPDFSLPDRRRSFTFLGRPWRNYSRTVIMRSYLGDLIHPQGWSQWDQYSNLDTVEYIEYMNTGPGADTRYRVKWRGYKKNCTEDLAKRFTVGAFLHGPDDWLYTTGFPLFHDP</sequence>
<evidence type="ECO:0000256" key="4">
    <source>
        <dbReference type="ARBA" id="ARBA00022801"/>
    </source>
</evidence>
<dbReference type="Gramene" id="AUR62028314-RA">
    <property type="protein sequence ID" value="AUR62028314-RA:cds"/>
    <property type="gene ID" value="AUR62028314"/>
</dbReference>
<evidence type="ECO:0000256" key="8">
    <source>
        <dbReference type="SAM" id="Phobius"/>
    </source>
</evidence>
<gene>
    <name evidence="10" type="primary">LOC110715904</name>
</gene>
<dbReference type="PANTHER" id="PTHR31707">
    <property type="entry name" value="PECTINESTERASE"/>
    <property type="match status" value="1"/>
</dbReference>
<dbReference type="GO" id="GO:0004857">
    <property type="term" value="F:enzyme inhibitor activity"/>
    <property type="evidence" value="ECO:0007669"/>
    <property type="project" value="InterPro"/>
</dbReference>
<dbReference type="Pfam" id="PF01095">
    <property type="entry name" value="Pectinesterase"/>
    <property type="match status" value="1"/>
</dbReference>
<dbReference type="SUPFAM" id="SSF101148">
    <property type="entry name" value="Plant invertase/pectin methylesterase inhibitor"/>
    <property type="match status" value="1"/>
</dbReference>